<dbReference type="InterPro" id="IPR032623">
    <property type="entry name" value="FecR_N"/>
</dbReference>
<dbReference type="HOGENOM" id="CLU_050192_0_1_5"/>
<proteinExistence type="predicted"/>
<dbReference type="KEGG" id="cak:Caul_1989"/>
<dbReference type="PIRSF" id="PIRSF018266">
    <property type="entry name" value="FecR"/>
    <property type="match status" value="1"/>
</dbReference>
<keyword evidence="1" id="KW-1133">Transmembrane helix</keyword>
<dbReference type="Pfam" id="PF04773">
    <property type="entry name" value="FecR"/>
    <property type="match status" value="1"/>
</dbReference>
<protein>
    <submittedName>
        <fullName evidence="4">Anti-FecI sigma factor, FecR</fullName>
    </submittedName>
</protein>
<organism evidence="4">
    <name type="scientific">Caulobacter sp. (strain K31)</name>
    <dbReference type="NCBI Taxonomy" id="366602"/>
    <lineage>
        <taxon>Bacteria</taxon>
        <taxon>Pseudomonadati</taxon>
        <taxon>Pseudomonadota</taxon>
        <taxon>Alphaproteobacteria</taxon>
        <taxon>Caulobacterales</taxon>
        <taxon>Caulobacteraceae</taxon>
        <taxon>Caulobacter</taxon>
    </lineage>
</organism>
<keyword evidence="1" id="KW-0472">Membrane</keyword>
<accession>B0T5V9</accession>
<feature type="transmembrane region" description="Helical" evidence="1">
    <location>
        <begin position="104"/>
        <end position="122"/>
    </location>
</feature>
<dbReference type="OrthoDB" id="9798846at2"/>
<reference evidence="4" key="1">
    <citation type="submission" date="2008-01" db="EMBL/GenBank/DDBJ databases">
        <title>Complete sequence of chromosome of Caulobacter sp. K31.</title>
        <authorList>
            <consortium name="US DOE Joint Genome Institute"/>
            <person name="Copeland A."/>
            <person name="Lucas S."/>
            <person name="Lapidus A."/>
            <person name="Barry K."/>
            <person name="Glavina del Rio T."/>
            <person name="Dalin E."/>
            <person name="Tice H."/>
            <person name="Pitluck S."/>
            <person name="Bruce D."/>
            <person name="Goodwin L."/>
            <person name="Thompson L.S."/>
            <person name="Brettin T."/>
            <person name="Detter J.C."/>
            <person name="Han C."/>
            <person name="Schmutz J."/>
            <person name="Larimer F."/>
            <person name="Land M."/>
            <person name="Hauser L."/>
            <person name="Kyrpides N."/>
            <person name="Kim E."/>
            <person name="Stephens C."/>
            <person name="Richardson P."/>
        </authorList>
    </citation>
    <scope>NUCLEOTIDE SEQUENCE [LARGE SCALE GENOMIC DNA]</scope>
    <source>
        <strain evidence="4">K31</strain>
    </source>
</reference>
<dbReference type="GO" id="GO:0016989">
    <property type="term" value="F:sigma factor antagonist activity"/>
    <property type="evidence" value="ECO:0007669"/>
    <property type="project" value="TreeGrafter"/>
</dbReference>
<evidence type="ECO:0000256" key="1">
    <source>
        <dbReference type="SAM" id="Phobius"/>
    </source>
</evidence>
<dbReference type="PANTHER" id="PTHR30273:SF2">
    <property type="entry name" value="PROTEIN FECR"/>
    <property type="match status" value="1"/>
</dbReference>
<dbReference type="InterPro" id="IPR006860">
    <property type="entry name" value="FecR"/>
</dbReference>
<name>B0T5V9_CAUSK</name>
<dbReference type="PANTHER" id="PTHR30273">
    <property type="entry name" value="PERIPLASMIC SIGNAL SENSOR AND SIGMA FACTOR ACTIVATOR FECR-RELATED"/>
    <property type="match status" value="1"/>
</dbReference>
<dbReference type="InterPro" id="IPR012373">
    <property type="entry name" value="Ferrdict_sens_TM"/>
</dbReference>
<feature type="domain" description="FecR protein" evidence="2">
    <location>
        <begin position="129"/>
        <end position="221"/>
    </location>
</feature>
<feature type="domain" description="FecR N-terminal" evidence="3">
    <location>
        <begin position="23"/>
        <end position="63"/>
    </location>
</feature>
<dbReference type="eggNOG" id="COG3712">
    <property type="taxonomic scope" value="Bacteria"/>
</dbReference>
<evidence type="ECO:0000259" key="3">
    <source>
        <dbReference type="Pfam" id="PF16220"/>
    </source>
</evidence>
<evidence type="ECO:0000313" key="4">
    <source>
        <dbReference type="EMBL" id="ABZ71117.1"/>
    </source>
</evidence>
<dbReference type="AlphaFoldDB" id="B0T5V9"/>
<dbReference type="Gene3D" id="2.60.120.1440">
    <property type="match status" value="1"/>
</dbReference>
<gene>
    <name evidence="4" type="ordered locus">Caul_1989</name>
</gene>
<dbReference type="Pfam" id="PF16220">
    <property type="entry name" value="DUF4880"/>
    <property type="match status" value="1"/>
</dbReference>
<sequence>MSDHQTQSRSASPTAAELKTARDEAAAWYAKMHGKVTHREVTDFYAWRADSLNDAAYSQVEALTQGVRDVAGDPRIQAIGQDLQARRRRRGGALARLKARPGPWITGVGLAAAAVLAGVLLTTQPFGQTYRTAVGERRIVALADGSTIDLNTDSQVRVRLSRDRRAITLDRGQALFAVAHDSARPFIVTAGDTAVRAVGTRFEVYRTGAAVRVILAEGRVQVTQAHTPAPTMMRAGTRLDLAGKAPARPVAIDVAAATGWTEGRLTFQDAPLAQAVAEVNRYSRKKVVLGPGVPADELVNGIFDAGDTTAFVKGVAASLDLKSAARDDGAIELRGPVPTATPKA</sequence>
<dbReference type="EMBL" id="CP000927">
    <property type="protein sequence ID" value="ABZ71117.1"/>
    <property type="molecule type" value="Genomic_DNA"/>
</dbReference>
<dbReference type="STRING" id="366602.Caul_1989"/>
<keyword evidence="1" id="KW-0812">Transmembrane</keyword>
<evidence type="ECO:0000259" key="2">
    <source>
        <dbReference type="Pfam" id="PF04773"/>
    </source>
</evidence>